<name>A0A4R1N5Z0_9FIRM</name>
<evidence type="ECO:0000256" key="1">
    <source>
        <dbReference type="SAM" id="Phobius"/>
    </source>
</evidence>
<gene>
    <name evidence="2" type="ORF">EDC19_0454</name>
</gene>
<accession>A0A4R1N5Z0</accession>
<comment type="caution">
    <text evidence="2">The sequence shown here is derived from an EMBL/GenBank/DDBJ whole genome shotgun (WGS) entry which is preliminary data.</text>
</comment>
<sequence>MCVKKSKKIKCFSICVSIIIIGFLMTGAYRSVSRFLPLGMDRGVILMY</sequence>
<keyword evidence="1" id="KW-0812">Transmembrane</keyword>
<dbReference type="Proteomes" id="UP000294545">
    <property type="component" value="Unassembled WGS sequence"/>
</dbReference>
<keyword evidence="1" id="KW-1133">Transmembrane helix</keyword>
<organism evidence="2 3">
    <name type="scientific">Natranaerovirga hydrolytica</name>
    <dbReference type="NCBI Taxonomy" id="680378"/>
    <lineage>
        <taxon>Bacteria</taxon>
        <taxon>Bacillati</taxon>
        <taxon>Bacillota</taxon>
        <taxon>Clostridia</taxon>
        <taxon>Lachnospirales</taxon>
        <taxon>Natranaerovirgaceae</taxon>
        <taxon>Natranaerovirga</taxon>
    </lineage>
</organism>
<reference evidence="2 3" key="1">
    <citation type="submission" date="2019-03" db="EMBL/GenBank/DDBJ databases">
        <title>Genomic Encyclopedia of Type Strains, Phase IV (KMG-IV): sequencing the most valuable type-strain genomes for metagenomic binning, comparative biology and taxonomic classification.</title>
        <authorList>
            <person name="Goeker M."/>
        </authorList>
    </citation>
    <scope>NUCLEOTIDE SEQUENCE [LARGE SCALE GENOMIC DNA]</scope>
    <source>
        <strain evidence="2 3">DSM 24176</strain>
    </source>
</reference>
<proteinExistence type="predicted"/>
<keyword evidence="3" id="KW-1185">Reference proteome</keyword>
<dbReference type="EMBL" id="SMGQ01000011">
    <property type="protein sequence ID" value="TCK98043.1"/>
    <property type="molecule type" value="Genomic_DNA"/>
</dbReference>
<keyword evidence="1" id="KW-0472">Membrane</keyword>
<feature type="transmembrane region" description="Helical" evidence="1">
    <location>
        <begin position="12"/>
        <end position="32"/>
    </location>
</feature>
<evidence type="ECO:0000313" key="2">
    <source>
        <dbReference type="EMBL" id="TCK98043.1"/>
    </source>
</evidence>
<dbReference type="AlphaFoldDB" id="A0A4R1N5Z0"/>
<evidence type="ECO:0000313" key="3">
    <source>
        <dbReference type="Proteomes" id="UP000294545"/>
    </source>
</evidence>
<protein>
    <submittedName>
        <fullName evidence="2">Uncharacterized protein</fullName>
    </submittedName>
</protein>
<dbReference type="RefSeq" id="WP_165868482.1">
    <property type="nucleotide sequence ID" value="NZ_SMGQ01000011.1"/>
</dbReference>